<dbReference type="Proteomes" id="UP000018468">
    <property type="component" value="Linkage group LG4"/>
</dbReference>
<evidence type="ECO:0000313" key="7">
    <source>
        <dbReference type="Ensembl" id="ENSLOCP00000011233.1"/>
    </source>
</evidence>
<reference evidence="7" key="3">
    <citation type="submission" date="2025-09" db="UniProtKB">
        <authorList>
            <consortium name="Ensembl"/>
        </authorList>
    </citation>
    <scope>IDENTIFICATION</scope>
</reference>
<feature type="repeat" description="RCC1" evidence="5">
    <location>
        <begin position="238"/>
        <end position="289"/>
    </location>
</feature>
<proteinExistence type="predicted"/>
<feature type="domain" description="HECT" evidence="6">
    <location>
        <begin position="674"/>
        <end position="1001"/>
    </location>
</feature>
<accession>W5MS74</accession>
<organism evidence="7 8">
    <name type="scientific">Lepisosteus oculatus</name>
    <name type="common">Spotted gar</name>
    <dbReference type="NCBI Taxonomy" id="7918"/>
    <lineage>
        <taxon>Eukaryota</taxon>
        <taxon>Metazoa</taxon>
        <taxon>Chordata</taxon>
        <taxon>Craniata</taxon>
        <taxon>Vertebrata</taxon>
        <taxon>Euteleostomi</taxon>
        <taxon>Actinopterygii</taxon>
        <taxon>Neopterygii</taxon>
        <taxon>Holostei</taxon>
        <taxon>Semionotiformes</taxon>
        <taxon>Lepisosteidae</taxon>
        <taxon>Lepisosteus</taxon>
    </lineage>
</organism>
<dbReference type="GO" id="GO:0006511">
    <property type="term" value="P:ubiquitin-dependent protein catabolic process"/>
    <property type="evidence" value="ECO:0000318"/>
    <property type="project" value="GO_Central"/>
</dbReference>
<dbReference type="Gene3D" id="3.30.2410.10">
    <property type="entry name" value="Hect, E3 ligase catalytic domain"/>
    <property type="match status" value="1"/>
</dbReference>
<dbReference type="InterPro" id="IPR009091">
    <property type="entry name" value="RCC1/BLIP-II"/>
</dbReference>
<name>W5MS74_LEPOC</name>
<feature type="repeat" description="RCC1" evidence="5">
    <location>
        <begin position="142"/>
        <end position="185"/>
    </location>
</feature>
<dbReference type="GO" id="GO:0016567">
    <property type="term" value="P:protein ubiquitination"/>
    <property type="evidence" value="ECO:0000318"/>
    <property type="project" value="GO_Central"/>
</dbReference>
<keyword evidence="1" id="KW-0808">Transferase</keyword>
<dbReference type="HOGENOM" id="CLU_002173_5_3_1"/>
<dbReference type="PANTHER" id="PTHR45622:SF73">
    <property type="entry name" value="E3 UBIQUITIN-PROTEIN LIGASE HERC4-LIKE ISOFORM X1-RELATED"/>
    <property type="match status" value="1"/>
</dbReference>
<feature type="active site" description="Glycyl thioester intermediate" evidence="4">
    <location>
        <position position="969"/>
    </location>
</feature>
<dbReference type="FunFam" id="3.30.2410.10:FF:000003">
    <property type="entry name" value="probable E3 ubiquitin-protein ligase HERC4 isoform X1"/>
    <property type="match status" value="1"/>
</dbReference>
<dbReference type="Gene3D" id="3.90.1750.10">
    <property type="entry name" value="Hect, E3 ligase catalytic domains"/>
    <property type="match status" value="1"/>
</dbReference>
<evidence type="ECO:0000256" key="1">
    <source>
        <dbReference type="ARBA" id="ARBA00022679"/>
    </source>
</evidence>
<evidence type="ECO:0000256" key="5">
    <source>
        <dbReference type="PROSITE-ProRule" id="PRU00235"/>
    </source>
</evidence>
<evidence type="ECO:0000256" key="4">
    <source>
        <dbReference type="PROSITE-ProRule" id="PRU00104"/>
    </source>
</evidence>
<dbReference type="AlphaFoldDB" id="W5MS74"/>
<evidence type="ECO:0000256" key="2">
    <source>
        <dbReference type="ARBA" id="ARBA00022737"/>
    </source>
</evidence>
<keyword evidence="3 4" id="KW-0833">Ubl conjugation pathway</keyword>
<dbReference type="Gene3D" id="3.30.2160.10">
    <property type="entry name" value="Hect, E3 ligase catalytic domain"/>
    <property type="match status" value="1"/>
</dbReference>
<evidence type="ECO:0000256" key="3">
    <source>
        <dbReference type="ARBA" id="ARBA00022786"/>
    </source>
</evidence>
<reference evidence="7" key="2">
    <citation type="submission" date="2025-08" db="UniProtKB">
        <authorList>
            <consortium name="Ensembl"/>
        </authorList>
    </citation>
    <scope>IDENTIFICATION</scope>
</reference>
<dbReference type="GO" id="GO:0005737">
    <property type="term" value="C:cytoplasm"/>
    <property type="evidence" value="ECO:0000318"/>
    <property type="project" value="GO_Central"/>
</dbReference>
<dbReference type="STRING" id="7918.ENSLOCP00000011233"/>
<dbReference type="Pfam" id="PF25390">
    <property type="entry name" value="WD40_RLD"/>
    <property type="match status" value="1"/>
</dbReference>
<dbReference type="PRINTS" id="PR00633">
    <property type="entry name" value="RCCNDNSATION"/>
</dbReference>
<dbReference type="SMART" id="SM00119">
    <property type="entry name" value="HECTc"/>
    <property type="match status" value="1"/>
</dbReference>
<dbReference type="InterPro" id="IPR000408">
    <property type="entry name" value="Reg_chr_condens"/>
</dbReference>
<dbReference type="InterPro" id="IPR051709">
    <property type="entry name" value="Ub-ligase/GTPase-reg"/>
</dbReference>
<dbReference type="InterPro" id="IPR000569">
    <property type="entry name" value="HECT_dom"/>
</dbReference>
<evidence type="ECO:0000313" key="8">
    <source>
        <dbReference type="Proteomes" id="UP000018468"/>
    </source>
</evidence>
<dbReference type="GO" id="GO:0061630">
    <property type="term" value="F:ubiquitin protein ligase activity"/>
    <property type="evidence" value="ECO:0000318"/>
    <property type="project" value="GO_Central"/>
</dbReference>
<protein>
    <submittedName>
        <fullName evidence="7">HECT and RLD domain containing E3 ubiquitin protein ligase 56.4</fullName>
    </submittedName>
</protein>
<dbReference type="InParanoid" id="W5MS74"/>
<keyword evidence="2" id="KW-0677">Repeat</keyword>
<dbReference type="GeneTree" id="ENSGT00940000165755"/>
<dbReference type="Bgee" id="ENSLOCG00000009205">
    <property type="expression patterns" value="Expressed in testis and 12 other cell types or tissues"/>
</dbReference>
<dbReference type="PANTHER" id="PTHR45622">
    <property type="entry name" value="UBIQUITIN-PROTEIN LIGASE E3A-RELATED"/>
    <property type="match status" value="1"/>
</dbReference>
<dbReference type="SUPFAM" id="SSF56204">
    <property type="entry name" value="Hect, E3 ligase catalytic domain"/>
    <property type="match status" value="1"/>
</dbReference>
<dbReference type="InterPro" id="IPR035983">
    <property type="entry name" value="Hect_E3_ubiquitin_ligase"/>
</dbReference>
<dbReference type="InterPro" id="IPR058923">
    <property type="entry name" value="RCC1-like_dom"/>
</dbReference>
<feature type="repeat" description="RCC1" evidence="5">
    <location>
        <begin position="291"/>
        <end position="346"/>
    </location>
</feature>
<dbReference type="SUPFAM" id="SSF50985">
    <property type="entry name" value="RCC1/BLIP-II"/>
    <property type="match status" value="1"/>
</dbReference>
<dbReference type="PROSITE" id="PS00626">
    <property type="entry name" value="RCC1_2"/>
    <property type="match status" value="2"/>
</dbReference>
<sequence length="1001" mass="113801">MFCWGETTRRELGLEDSVLQVDGVNSDLHQMVPRKPKIADICAGNGVIAFIEHNGNGSVWIKGNGRNQARRRKTMSLVLKKEKIHLLDCRASQIVLVSETGKVFDVISEKYTVSRLLTSLNDRQIIQVACGNYHSLVLTKEGEVFYWREPQVEQCGSPKLLETLLGIPVAQIAAGGDHSFALSLSGTVFGWGRNSAGQLGLGDTQDRDIPTPVRSLAFKGTVFISCGEEHTAILTKGGLVFTFGSGSYGQLGHNSLRNELRPRLVAELWGKKVSQIACGRYHTLTYVSSSKTIYSFGCGEQRQLGNCGSRNQKVPLPVELRPETSSKIRIDRIVAGGNQSFVLCSPEHSANSTSWNDNKMILTVTDRVIEKWISRSDPKSWRNTKKEITRIFSSASCLNGSFLGERHYRTTKELSGLDLSLARLAFEKLATNDKVLAQVESVVLHKLIPSLCSNPDNVEMFRVYLILPELLRVLKTEQSRRDISVSLADRILGLVPSSCRLLEGLWSTLPLSFFQTLVKIFHTVSSRYLYKMRTDYSTDWSSLQKTVCVLQMLYKVCITHKTLLALYIEIQLPSILSSLWVAQWYSGKTCIQVNSKAGNRIQKVKNLFYFSSFQRNLVKLTAYPCIFDMKAKQFMFNLFDQQCFGSLKNLLFDHRNPIGGNNICVNRENLLSDTLQQLRSSSSNYYWPLKVKFKEEDGIDHGGPSQEFFSVIARELLLQEHGVFELFEDSRLMWFIQVETSSTDIFFLLGIICGMALYNQCVVNFHFPVALFKKLLGVRPTLEDLKDLSPIEARSLQELLDEDEDAVENLDLDFTVKGHEVVPHGREILVTRFNRQQYVDAYVDYVFNKSIQKPFQDFVRGFTTGCPNNMWKIFLPDELMAVLNGNVNYEWDELKKQNARYIEYQPTDQTIINFWVFFAELTEQQKKNFLSFMTGSDRLPVGGLSSMRFTIMDKKITNPDEYYPVANTCYGILYLPNYSSIDILRNKFLHAITFFEEFGTL</sequence>
<dbReference type="eggNOG" id="KOG0941">
    <property type="taxonomic scope" value="Eukaryota"/>
</dbReference>
<reference evidence="8" key="1">
    <citation type="submission" date="2011-12" db="EMBL/GenBank/DDBJ databases">
        <title>The Draft Genome of Lepisosteus oculatus.</title>
        <authorList>
            <consortium name="The Broad Institute Genome Assembly &amp; Analysis Group"/>
            <consortium name="Computational R&amp;D Group"/>
            <consortium name="and Sequencing Platform"/>
            <person name="Di Palma F."/>
            <person name="Alfoldi J."/>
            <person name="Johnson J."/>
            <person name="Berlin A."/>
            <person name="Gnerre S."/>
            <person name="Jaffe D."/>
            <person name="MacCallum I."/>
            <person name="Young S."/>
            <person name="Walker B.J."/>
            <person name="Lander E.S."/>
            <person name="Lindblad-Toh K."/>
        </authorList>
    </citation>
    <scope>NUCLEOTIDE SEQUENCE [LARGE SCALE GENOMIC DNA]</scope>
</reference>
<evidence type="ECO:0000259" key="6">
    <source>
        <dbReference type="PROSITE" id="PS50237"/>
    </source>
</evidence>
<dbReference type="PROSITE" id="PS50237">
    <property type="entry name" value="HECT"/>
    <property type="match status" value="1"/>
</dbReference>
<dbReference type="OMA" id="TWKMFLP"/>
<dbReference type="CDD" id="cd00078">
    <property type="entry name" value="HECTc"/>
    <property type="match status" value="1"/>
</dbReference>
<feature type="repeat" description="RCC1" evidence="5">
    <location>
        <begin position="186"/>
        <end position="237"/>
    </location>
</feature>
<dbReference type="Gene3D" id="2.130.10.30">
    <property type="entry name" value="Regulator of chromosome condensation 1/beta-lactamase-inhibitor protein II"/>
    <property type="match status" value="2"/>
</dbReference>
<dbReference type="Ensembl" id="ENSLOCT00000011249.1">
    <property type="protein sequence ID" value="ENSLOCP00000011233.1"/>
    <property type="gene ID" value="ENSLOCG00000009205.1"/>
</dbReference>
<dbReference type="PROSITE" id="PS50012">
    <property type="entry name" value="RCC1_3"/>
    <property type="match status" value="4"/>
</dbReference>
<dbReference type="EMBL" id="AHAT01015457">
    <property type="status" value="NOT_ANNOTATED_CDS"/>
    <property type="molecule type" value="Genomic_DNA"/>
</dbReference>
<keyword evidence="8" id="KW-1185">Reference proteome</keyword>
<dbReference type="Pfam" id="PF00632">
    <property type="entry name" value="HECT"/>
    <property type="match status" value="1"/>
</dbReference>